<reference evidence="2 3" key="1">
    <citation type="submission" date="2024-02" db="EMBL/GenBank/DDBJ databases">
        <title>De novo assembly and annotation of 12 fungi associated with fruit tree decline syndrome in Ontario, Canada.</title>
        <authorList>
            <person name="Sulman M."/>
            <person name="Ellouze W."/>
            <person name="Ilyukhin E."/>
        </authorList>
    </citation>
    <scope>NUCLEOTIDE SEQUENCE [LARGE SCALE GENOMIC DNA]</scope>
    <source>
        <strain evidence="2 3">M97-236</strain>
    </source>
</reference>
<feature type="region of interest" description="Disordered" evidence="1">
    <location>
        <begin position="180"/>
        <end position="209"/>
    </location>
</feature>
<evidence type="ECO:0000313" key="3">
    <source>
        <dbReference type="Proteomes" id="UP001521222"/>
    </source>
</evidence>
<name>A0ABR3R6F0_9PLEO</name>
<evidence type="ECO:0000313" key="2">
    <source>
        <dbReference type="EMBL" id="KAL1600005.1"/>
    </source>
</evidence>
<evidence type="ECO:0000256" key="1">
    <source>
        <dbReference type="SAM" id="MobiDB-lite"/>
    </source>
</evidence>
<proteinExistence type="predicted"/>
<comment type="caution">
    <text evidence="2">The sequence shown here is derived from an EMBL/GenBank/DDBJ whole genome shotgun (WGS) entry which is preliminary data.</text>
</comment>
<sequence length="209" mass="23451">MHVTVDTSETRPVGNEMLYHITIWIVDLWGRASNIGPGGGLDTIDHKSHAWITPECLDAEYWKGLTDLDDPAADNPVETNGLFYDDKISSRTGTFPLGDFMFTRREGSEEVSIELKEDDLQTIKIGRRTFEGVKRFQGTGRVNKDANRSKERIIPHPGSATLVWPAMKCDFRFRTPISFKPIEKEPDPSDPPPETPVFRGPLPIPFGGL</sequence>
<dbReference type="EMBL" id="JAKIXB020000019">
    <property type="protein sequence ID" value="KAL1600005.1"/>
    <property type="molecule type" value="Genomic_DNA"/>
</dbReference>
<gene>
    <name evidence="2" type="ORF">SLS59_006078</name>
</gene>
<organism evidence="2 3">
    <name type="scientific">Nothophoma quercina</name>
    <dbReference type="NCBI Taxonomy" id="749835"/>
    <lineage>
        <taxon>Eukaryota</taxon>
        <taxon>Fungi</taxon>
        <taxon>Dikarya</taxon>
        <taxon>Ascomycota</taxon>
        <taxon>Pezizomycotina</taxon>
        <taxon>Dothideomycetes</taxon>
        <taxon>Pleosporomycetidae</taxon>
        <taxon>Pleosporales</taxon>
        <taxon>Pleosporineae</taxon>
        <taxon>Didymellaceae</taxon>
        <taxon>Nothophoma</taxon>
    </lineage>
</organism>
<keyword evidence="3" id="KW-1185">Reference proteome</keyword>
<accession>A0ABR3R6F0</accession>
<protein>
    <submittedName>
        <fullName evidence="2">Uncharacterized protein</fullName>
    </submittedName>
</protein>
<dbReference type="Proteomes" id="UP001521222">
    <property type="component" value="Unassembled WGS sequence"/>
</dbReference>